<dbReference type="RefSeq" id="WP_267773397.1">
    <property type="nucleotide sequence ID" value="NZ_JAPNKE010000002.1"/>
</dbReference>
<gene>
    <name evidence="6" type="ORF">OV079_33745</name>
</gene>
<sequence length="189" mass="20781">MPKIWADTMELHRRDMRASILDATAALIAEHGLGATTMLAIAERAGMGRATLYKYFRELDAVLLALHERDVASHLAELQAARDRQGTPWQRLERVLDTYARLAHVEHGSELVARMRHSESVARGFQQLGQLLQALLADAIAQGLVREDIPPPELAAFCIGALSDAHTLPSQAALRRRVQLTLAALRPAG</sequence>
<evidence type="ECO:0000256" key="2">
    <source>
        <dbReference type="ARBA" id="ARBA00023125"/>
    </source>
</evidence>
<dbReference type="Gene3D" id="1.10.357.10">
    <property type="entry name" value="Tetracycline Repressor, domain 2"/>
    <property type="match status" value="1"/>
</dbReference>
<dbReference type="AlphaFoldDB" id="A0A9X3EUL9"/>
<keyword evidence="2 4" id="KW-0238">DNA-binding</keyword>
<comment type="caution">
    <text evidence="6">The sequence shown here is derived from an EMBL/GenBank/DDBJ whole genome shotgun (WGS) entry which is preliminary data.</text>
</comment>
<feature type="domain" description="HTH tetR-type" evidence="5">
    <location>
        <begin position="14"/>
        <end position="74"/>
    </location>
</feature>
<proteinExistence type="predicted"/>
<dbReference type="SUPFAM" id="SSF46689">
    <property type="entry name" value="Homeodomain-like"/>
    <property type="match status" value="1"/>
</dbReference>
<feature type="DNA-binding region" description="H-T-H motif" evidence="4">
    <location>
        <begin position="37"/>
        <end position="56"/>
    </location>
</feature>
<reference evidence="6" key="1">
    <citation type="submission" date="2022-11" db="EMBL/GenBank/DDBJ databases">
        <title>Minimal conservation of predation-associated metabolite biosynthetic gene clusters underscores biosynthetic potential of Myxococcota including descriptions for ten novel species: Archangium lansinium sp. nov., Myxococcus landrumus sp. nov., Nannocystis bai.</title>
        <authorList>
            <person name="Ahearne A."/>
            <person name="Stevens C."/>
            <person name="Phillips K."/>
        </authorList>
    </citation>
    <scope>NUCLEOTIDE SEQUENCE</scope>
    <source>
        <strain evidence="6">Na p29</strain>
    </source>
</reference>
<evidence type="ECO:0000256" key="4">
    <source>
        <dbReference type="PROSITE-ProRule" id="PRU00335"/>
    </source>
</evidence>
<dbReference type="EMBL" id="JAPNKE010000002">
    <property type="protein sequence ID" value="MCY1010447.1"/>
    <property type="molecule type" value="Genomic_DNA"/>
</dbReference>
<dbReference type="PANTHER" id="PTHR30055">
    <property type="entry name" value="HTH-TYPE TRANSCRIPTIONAL REGULATOR RUTR"/>
    <property type="match status" value="1"/>
</dbReference>
<evidence type="ECO:0000256" key="1">
    <source>
        <dbReference type="ARBA" id="ARBA00023015"/>
    </source>
</evidence>
<keyword evidence="3" id="KW-0804">Transcription</keyword>
<evidence type="ECO:0000313" key="6">
    <source>
        <dbReference type="EMBL" id="MCY1010447.1"/>
    </source>
</evidence>
<evidence type="ECO:0000259" key="5">
    <source>
        <dbReference type="PROSITE" id="PS50977"/>
    </source>
</evidence>
<keyword evidence="7" id="KW-1185">Reference proteome</keyword>
<dbReference type="InterPro" id="IPR009057">
    <property type="entry name" value="Homeodomain-like_sf"/>
</dbReference>
<dbReference type="PROSITE" id="PS50977">
    <property type="entry name" value="HTH_TETR_2"/>
    <property type="match status" value="1"/>
</dbReference>
<evidence type="ECO:0000313" key="7">
    <source>
        <dbReference type="Proteomes" id="UP001150924"/>
    </source>
</evidence>
<dbReference type="SUPFAM" id="SSF48498">
    <property type="entry name" value="Tetracyclin repressor-like, C-terminal domain"/>
    <property type="match status" value="1"/>
</dbReference>
<dbReference type="PANTHER" id="PTHR30055:SF234">
    <property type="entry name" value="HTH-TYPE TRANSCRIPTIONAL REGULATOR BETI"/>
    <property type="match status" value="1"/>
</dbReference>
<name>A0A9X3EUL9_9BACT</name>
<keyword evidence="1" id="KW-0805">Transcription regulation</keyword>
<dbReference type="GO" id="GO:0003700">
    <property type="term" value="F:DNA-binding transcription factor activity"/>
    <property type="evidence" value="ECO:0007669"/>
    <property type="project" value="TreeGrafter"/>
</dbReference>
<accession>A0A9X3EUL9</accession>
<dbReference type="Pfam" id="PF00440">
    <property type="entry name" value="TetR_N"/>
    <property type="match status" value="1"/>
</dbReference>
<dbReference type="InterPro" id="IPR036271">
    <property type="entry name" value="Tet_transcr_reg_TetR-rel_C_sf"/>
</dbReference>
<evidence type="ECO:0000256" key="3">
    <source>
        <dbReference type="ARBA" id="ARBA00023163"/>
    </source>
</evidence>
<dbReference type="InterPro" id="IPR001647">
    <property type="entry name" value="HTH_TetR"/>
</dbReference>
<dbReference type="PRINTS" id="PR00455">
    <property type="entry name" value="HTHTETR"/>
</dbReference>
<dbReference type="GO" id="GO:0000976">
    <property type="term" value="F:transcription cis-regulatory region binding"/>
    <property type="evidence" value="ECO:0007669"/>
    <property type="project" value="TreeGrafter"/>
</dbReference>
<protein>
    <submittedName>
        <fullName evidence="6">TetR/AcrR family transcriptional regulator</fullName>
    </submittedName>
</protein>
<dbReference type="Proteomes" id="UP001150924">
    <property type="component" value="Unassembled WGS sequence"/>
</dbReference>
<organism evidence="6 7">
    <name type="scientific">Nannocystis pusilla</name>
    <dbReference type="NCBI Taxonomy" id="889268"/>
    <lineage>
        <taxon>Bacteria</taxon>
        <taxon>Pseudomonadati</taxon>
        <taxon>Myxococcota</taxon>
        <taxon>Polyangia</taxon>
        <taxon>Nannocystales</taxon>
        <taxon>Nannocystaceae</taxon>
        <taxon>Nannocystis</taxon>
    </lineage>
</organism>
<dbReference type="InterPro" id="IPR050109">
    <property type="entry name" value="HTH-type_TetR-like_transc_reg"/>
</dbReference>